<proteinExistence type="predicted"/>
<feature type="region of interest" description="Disordered" evidence="1">
    <location>
        <begin position="52"/>
        <end position="124"/>
    </location>
</feature>
<protein>
    <submittedName>
        <fullName evidence="2">Uncharacterized protein</fullName>
    </submittedName>
</protein>
<evidence type="ECO:0000313" key="2">
    <source>
        <dbReference type="EMBL" id="PWN90305.1"/>
    </source>
</evidence>
<evidence type="ECO:0000256" key="1">
    <source>
        <dbReference type="SAM" id="MobiDB-lite"/>
    </source>
</evidence>
<gene>
    <name evidence="2" type="ORF">FA10DRAFT_109554</name>
</gene>
<organism evidence="2 3">
    <name type="scientific">Acaromyces ingoldii</name>
    <dbReference type="NCBI Taxonomy" id="215250"/>
    <lineage>
        <taxon>Eukaryota</taxon>
        <taxon>Fungi</taxon>
        <taxon>Dikarya</taxon>
        <taxon>Basidiomycota</taxon>
        <taxon>Ustilaginomycotina</taxon>
        <taxon>Exobasidiomycetes</taxon>
        <taxon>Exobasidiales</taxon>
        <taxon>Cryptobasidiaceae</taxon>
        <taxon>Acaromyces</taxon>
    </lineage>
</organism>
<dbReference type="Proteomes" id="UP000245768">
    <property type="component" value="Unassembled WGS sequence"/>
</dbReference>
<evidence type="ECO:0000313" key="3">
    <source>
        <dbReference type="Proteomes" id="UP000245768"/>
    </source>
</evidence>
<dbReference type="RefSeq" id="XP_025377503.1">
    <property type="nucleotide sequence ID" value="XM_025517861.1"/>
</dbReference>
<feature type="compositionally biased region" description="Basic and acidic residues" evidence="1">
    <location>
        <begin position="100"/>
        <end position="110"/>
    </location>
</feature>
<dbReference type="InParanoid" id="A0A316YRA0"/>
<sequence>MSEPYLIRRRGKIIVCFGVPPVRNSIHASVRIADDGLVCCCKARPCQSRIGNGPAKAASFRPGVAASNNTPRPGSSYRGFSEPSGIDGWARGTCSSGRSPHREESRRSDDCETTPLGMSSHQGDIRGTVQSAAHISFRYLAVTSTMLADLIGLQHANHDERDRMQCGNPRVRISRACWWVAYLCCSGGGSDASMAA</sequence>
<dbReference type="GeneID" id="37039777"/>
<dbReference type="AlphaFoldDB" id="A0A316YRA0"/>
<name>A0A316YRA0_9BASI</name>
<keyword evidence="3" id="KW-1185">Reference proteome</keyword>
<accession>A0A316YRA0</accession>
<dbReference type="EMBL" id="KZ819636">
    <property type="protein sequence ID" value="PWN90305.1"/>
    <property type="molecule type" value="Genomic_DNA"/>
</dbReference>
<reference evidence="2 3" key="1">
    <citation type="journal article" date="2018" name="Mol. Biol. Evol.">
        <title>Broad Genomic Sampling Reveals a Smut Pathogenic Ancestry of the Fungal Clade Ustilaginomycotina.</title>
        <authorList>
            <person name="Kijpornyongpan T."/>
            <person name="Mondo S.J."/>
            <person name="Barry K."/>
            <person name="Sandor L."/>
            <person name="Lee J."/>
            <person name="Lipzen A."/>
            <person name="Pangilinan J."/>
            <person name="LaButti K."/>
            <person name="Hainaut M."/>
            <person name="Henrissat B."/>
            <person name="Grigoriev I.V."/>
            <person name="Spatafora J.W."/>
            <person name="Aime M.C."/>
        </authorList>
    </citation>
    <scope>NUCLEOTIDE SEQUENCE [LARGE SCALE GENOMIC DNA]</scope>
    <source>
        <strain evidence="2 3">MCA 4198</strain>
    </source>
</reference>